<evidence type="ECO:0000313" key="3">
    <source>
        <dbReference type="Proteomes" id="UP000507470"/>
    </source>
</evidence>
<accession>A0A6J8CZG2</accession>
<proteinExistence type="predicted"/>
<keyword evidence="3" id="KW-1185">Reference proteome</keyword>
<protein>
    <recommendedName>
        <fullName evidence="4">C3H1-type domain-containing protein</fullName>
    </recommendedName>
</protein>
<name>A0A6J8CZG2_MYTCO</name>
<gene>
    <name evidence="2" type="ORF">MCOR_34510</name>
</gene>
<reference evidence="2 3" key="1">
    <citation type="submission" date="2020-06" db="EMBL/GenBank/DDBJ databases">
        <authorList>
            <person name="Li R."/>
            <person name="Bekaert M."/>
        </authorList>
    </citation>
    <scope>NUCLEOTIDE SEQUENCE [LARGE SCALE GENOMIC DNA]</scope>
    <source>
        <strain evidence="3">wild</strain>
    </source>
</reference>
<dbReference type="EMBL" id="CACVKT020006198">
    <property type="protein sequence ID" value="CAC5400322.1"/>
    <property type="molecule type" value="Genomic_DNA"/>
</dbReference>
<dbReference type="OrthoDB" id="2113814at2759"/>
<evidence type="ECO:0008006" key="4">
    <source>
        <dbReference type="Google" id="ProtNLM"/>
    </source>
</evidence>
<evidence type="ECO:0000256" key="1">
    <source>
        <dbReference type="SAM" id="MobiDB-lite"/>
    </source>
</evidence>
<dbReference type="Proteomes" id="UP000507470">
    <property type="component" value="Unassembled WGS sequence"/>
</dbReference>
<evidence type="ECO:0000313" key="2">
    <source>
        <dbReference type="EMBL" id="CAC5400322.1"/>
    </source>
</evidence>
<feature type="compositionally biased region" description="Pro residues" evidence="1">
    <location>
        <begin position="152"/>
        <end position="210"/>
    </location>
</feature>
<dbReference type="AlphaFoldDB" id="A0A6J8CZG2"/>
<feature type="region of interest" description="Disordered" evidence="1">
    <location>
        <begin position="143"/>
        <end position="226"/>
    </location>
</feature>
<organism evidence="2 3">
    <name type="scientific">Mytilus coruscus</name>
    <name type="common">Sea mussel</name>
    <dbReference type="NCBI Taxonomy" id="42192"/>
    <lineage>
        <taxon>Eukaryota</taxon>
        <taxon>Metazoa</taxon>
        <taxon>Spiralia</taxon>
        <taxon>Lophotrochozoa</taxon>
        <taxon>Mollusca</taxon>
        <taxon>Bivalvia</taxon>
        <taxon>Autobranchia</taxon>
        <taxon>Pteriomorphia</taxon>
        <taxon>Mytilida</taxon>
        <taxon>Mytiloidea</taxon>
        <taxon>Mytilidae</taxon>
        <taxon>Mytilinae</taxon>
        <taxon>Mytilus</taxon>
    </lineage>
</organism>
<sequence length="471" mass="53956">MTSRGGFNSEFGLTDSIKKRVLQNLLINQNQKYNKYSTSDPSDLGGIWQGLVRVKKTFSLMDALPPLYEGQFYNLTPDLCNILGLSYNRIHNILKLQGLYSLASIPRGKGKRVLPNRAARREDNHVQLLVNRRCRTRRAEIIGQNEANPQHPLMPPQQPLMPPQQPLMPPQQPLMPPQQPLLPPQQPLMPPHQLLPPQLPQQPILPPQPIGTPNVPQQPAEQQVPGQGYVQPGQPTARNTVQNGEILFIPTSNDVDVFVPQKIINQIWNLEYVDLVQLLYKNFVSNIDQPKKVLGFDEDGDILIERKKYSKVKSLSNIGEWDVIDGQLWLQFIAVGINHVQQTSSYTSHTVNKPCYDYNFKGVCTRMNCVYSHSCIRCSQFHPLMYCTNYSYNKNNPRSSVTSHYSAPRYQNYPRAPVTHNFAPRYQSSAKATKQSNRFLNPHRNFNQNTRFLINNYRFPGHQANVPRMQF</sequence>